<sequence length="351" mass="39783">MAPGGSACKEVVESHSPVADYDIASTKTESNPTTMKNAVSFVGKHGIHSNNGVYELLECPVCTNLMYPPIHQGLRCKSLKDYGHTVVGKKCYLCLSKRIAYNLGVGFLQWRVILAVCPNGHTLCSNCKIRVHNCCPTCRYDLGNIRCLALEKVAESLELPCKFQNLGCHDIFPYYSKLKHEQHCRFRPYNCPYAGSECSVTGDIPTLVAHLKDDHKVDMHDGCTFNHRYVKSNPHEVENATWMLTVFNCFGRQFCLHFEAFQLGMAPVYMAFLRFMGDDNEAKKFSYSLEVGANGRKLIWQGIPRSIRDSHRKVRDSQDGLVIQRNLALYFSGGDRQELKLRVTGRIWKEE</sequence>
<proteinExistence type="inferred from homology"/>
<keyword evidence="3 5" id="KW-0863">Zinc-finger</keyword>
<accession>A0ABR2N8K7</accession>
<dbReference type="SUPFAM" id="SSF49599">
    <property type="entry name" value="TRAF domain-like"/>
    <property type="match status" value="1"/>
</dbReference>
<evidence type="ECO:0000259" key="6">
    <source>
        <dbReference type="PROSITE" id="PS51081"/>
    </source>
</evidence>
<protein>
    <recommendedName>
        <fullName evidence="6">SIAH-type domain-containing protein</fullName>
    </recommendedName>
</protein>
<dbReference type="PANTHER" id="PTHR10315">
    <property type="entry name" value="E3 UBIQUITIN PROTEIN LIGASE SIAH"/>
    <property type="match status" value="1"/>
</dbReference>
<keyword evidence="2" id="KW-0479">Metal-binding</keyword>
<evidence type="ECO:0000256" key="4">
    <source>
        <dbReference type="ARBA" id="ARBA00022833"/>
    </source>
</evidence>
<dbReference type="PANTHER" id="PTHR10315:SF117">
    <property type="entry name" value="RING-TYPE E3 UBIQUITIN TRANSFERASE"/>
    <property type="match status" value="1"/>
</dbReference>
<dbReference type="InterPro" id="IPR013010">
    <property type="entry name" value="Znf_SIAH"/>
</dbReference>
<reference evidence="7 8" key="1">
    <citation type="journal article" date="2024" name="G3 (Bethesda)">
        <title>Genome assembly of Hibiscus sabdariffa L. provides insights into metabolisms of medicinal natural products.</title>
        <authorList>
            <person name="Kim T."/>
        </authorList>
    </citation>
    <scope>NUCLEOTIDE SEQUENCE [LARGE SCALE GENOMIC DNA]</scope>
    <source>
        <strain evidence="7">TK-2024</strain>
        <tissue evidence="7">Old leaves</tissue>
    </source>
</reference>
<dbReference type="Pfam" id="PF03145">
    <property type="entry name" value="Sina_TRAF"/>
    <property type="match status" value="1"/>
</dbReference>
<dbReference type="InterPro" id="IPR018121">
    <property type="entry name" value="7-in-absentia-prot_TRAF-dom"/>
</dbReference>
<comment type="similarity">
    <text evidence="1">Belongs to the SINA (Seven in absentia) family.</text>
</comment>
<organism evidence="7 8">
    <name type="scientific">Hibiscus sabdariffa</name>
    <name type="common">roselle</name>
    <dbReference type="NCBI Taxonomy" id="183260"/>
    <lineage>
        <taxon>Eukaryota</taxon>
        <taxon>Viridiplantae</taxon>
        <taxon>Streptophyta</taxon>
        <taxon>Embryophyta</taxon>
        <taxon>Tracheophyta</taxon>
        <taxon>Spermatophyta</taxon>
        <taxon>Magnoliopsida</taxon>
        <taxon>eudicotyledons</taxon>
        <taxon>Gunneridae</taxon>
        <taxon>Pentapetalae</taxon>
        <taxon>rosids</taxon>
        <taxon>malvids</taxon>
        <taxon>Malvales</taxon>
        <taxon>Malvaceae</taxon>
        <taxon>Malvoideae</taxon>
        <taxon>Hibiscus</taxon>
    </lineage>
</organism>
<comment type="caution">
    <text evidence="7">The sequence shown here is derived from an EMBL/GenBank/DDBJ whole genome shotgun (WGS) entry which is preliminary data.</text>
</comment>
<dbReference type="InterPro" id="IPR013083">
    <property type="entry name" value="Znf_RING/FYVE/PHD"/>
</dbReference>
<evidence type="ECO:0000313" key="7">
    <source>
        <dbReference type="EMBL" id="KAK8972499.1"/>
    </source>
</evidence>
<evidence type="ECO:0000256" key="2">
    <source>
        <dbReference type="ARBA" id="ARBA00022723"/>
    </source>
</evidence>
<dbReference type="InterPro" id="IPR052088">
    <property type="entry name" value="E3_ubiquitin-ligase_SINA"/>
</dbReference>
<dbReference type="Pfam" id="PF21361">
    <property type="entry name" value="Sina_ZnF"/>
    <property type="match status" value="1"/>
</dbReference>
<dbReference type="InterPro" id="IPR008974">
    <property type="entry name" value="TRAF-like"/>
</dbReference>
<keyword evidence="8" id="KW-1185">Reference proteome</keyword>
<dbReference type="EMBL" id="JBBPBN010000210">
    <property type="protein sequence ID" value="KAK8972499.1"/>
    <property type="molecule type" value="Genomic_DNA"/>
</dbReference>
<dbReference type="Gene3D" id="3.30.40.10">
    <property type="entry name" value="Zinc/RING finger domain, C3HC4 (zinc finger)"/>
    <property type="match status" value="1"/>
</dbReference>
<evidence type="ECO:0000313" key="8">
    <source>
        <dbReference type="Proteomes" id="UP001396334"/>
    </source>
</evidence>
<evidence type="ECO:0000256" key="5">
    <source>
        <dbReference type="PROSITE-ProRule" id="PRU00455"/>
    </source>
</evidence>
<dbReference type="Proteomes" id="UP001396334">
    <property type="component" value="Unassembled WGS sequence"/>
</dbReference>
<dbReference type="Gene3D" id="2.60.210.10">
    <property type="entry name" value="Apoptosis, Tumor Necrosis Factor Receptor Associated Protein 2, Chain A"/>
    <property type="match status" value="1"/>
</dbReference>
<dbReference type="PROSITE" id="PS51081">
    <property type="entry name" value="ZF_SIAH"/>
    <property type="match status" value="1"/>
</dbReference>
<feature type="domain" description="SIAH-type" evidence="6">
    <location>
        <begin position="156"/>
        <end position="216"/>
    </location>
</feature>
<evidence type="ECO:0000256" key="1">
    <source>
        <dbReference type="ARBA" id="ARBA00009119"/>
    </source>
</evidence>
<evidence type="ECO:0000256" key="3">
    <source>
        <dbReference type="ARBA" id="ARBA00022771"/>
    </source>
</evidence>
<name>A0ABR2N8K7_9ROSI</name>
<dbReference type="CDD" id="cd03829">
    <property type="entry name" value="Sina"/>
    <property type="match status" value="1"/>
</dbReference>
<keyword evidence="4" id="KW-0862">Zinc</keyword>
<gene>
    <name evidence="7" type="ORF">V6N11_081614</name>
</gene>